<feature type="compositionally biased region" description="Basic residues" evidence="3">
    <location>
        <begin position="75"/>
        <end position="90"/>
    </location>
</feature>
<feature type="non-terminal residue" evidence="5">
    <location>
        <position position="385"/>
    </location>
</feature>
<feature type="region of interest" description="Disordered" evidence="3">
    <location>
        <begin position="208"/>
        <end position="318"/>
    </location>
</feature>
<dbReference type="PANTHER" id="PTHR48407:SF1">
    <property type="entry name" value="CRANIOFACIAL DEVELOPMENT PROTEIN 1"/>
    <property type="match status" value="1"/>
</dbReference>
<evidence type="ECO:0000313" key="6">
    <source>
        <dbReference type="Proteomes" id="UP000800097"/>
    </source>
</evidence>
<feature type="compositionally biased region" description="Acidic residues" evidence="3">
    <location>
        <begin position="18"/>
        <end position="32"/>
    </location>
</feature>
<dbReference type="Proteomes" id="UP000800097">
    <property type="component" value="Unassembled WGS sequence"/>
</dbReference>
<reference evidence="5" key="1">
    <citation type="journal article" date="2020" name="Stud. Mycol.">
        <title>101 Dothideomycetes genomes: a test case for predicting lifestyles and emergence of pathogens.</title>
        <authorList>
            <person name="Haridas S."/>
            <person name="Albert R."/>
            <person name="Binder M."/>
            <person name="Bloem J."/>
            <person name="Labutti K."/>
            <person name="Salamov A."/>
            <person name="Andreopoulos B."/>
            <person name="Baker S."/>
            <person name="Barry K."/>
            <person name="Bills G."/>
            <person name="Bluhm B."/>
            <person name="Cannon C."/>
            <person name="Castanera R."/>
            <person name="Culley D."/>
            <person name="Daum C."/>
            <person name="Ezra D."/>
            <person name="Gonzalez J."/>
            <person name="Henrissat B."/>
            <person name="Kuo A."/>
            <person name="Liang C."/>
            <person name="Lipzen A."/>
            <person name="Lutzoni F."/>
            <person name="Magnuson J."/>
            <person name="Mondo S."/>
            <person name="Nolan M."/>
            <person name="Ohm R."/>
            <person name="Pangilinan J."/>
            <person name="Park H.-J."/>
            <person name="Ramirez L."/>
            <person name="Alfaro M."/>
            <person name="Sun H."/>
            <person name="Tritt A."/>
            <person name="Yoshinaga Y."/>
            <person name="Zwiers L.-H."/>
            <person name="Turgeon B."/>
            <person name="Goodwin S."/>
            <person name="Spatafora J."/>
            <person name="Crous P."/>
            <person name="Grigoriev I."/>
        </authorList>
    </citation>
    <scope>NUCLEOTIDE SEQUENCE</scope>
    <source>
        <strain evidence="5">CBS 379.55</strain>
    </source>
</reference>
<feature type="non-terminal residue" evidence="5">
    <location>
        <position position="1"/>
    </location>
</feature>
<dbReference type="Pfam" id="PF07572">
    <property type="entry name" value="BCNT"/>
    <property type="match status" value="1"/>
</dbReference>
<comment type="similarity">
    <text evidence="1">Belongs to the SWC5 family.</text>
</comment>
<keyword evidence="6" id="KW-1185">Reference proteome</keyword>
<evidence type="ECO:0000256" key="1">
    <source>
        <dbReference type="ARBA" id="ARBA00010465"/>
    </source>
</evidence>
<evidence type="ECO:0000259" key="4">
    <source>
        <dbReference type="PROSITE" id="PS51279"/>
    </source>
</evidence>
<feature type="compositionally biased region" description="Acidic residues" evidence="3">
    <location>
        <begin position="96"/>
        <end position="116"/>
    </location>
</feature>
<dbReference type="EMBL" id="ML986501">
    <property type="protein sequence ID" value="KAF2274612.1"/>
    <property type="molecule type" value="Genomic_DNA"/>
</dbReference>
<dbReference type="GO" id="GO:0000812">
    <property type="term" value="C:Swr1 complex"/>
    <property type="evidence" value="ECO:0007669"/>
    <property type="project" value="TreeGrafter"/>
</dbReference>
<dbReference type="AlphaFoldDB" id="A0A6A6JDW9"/>
<protein>
    <recommendedName>
        <fullName evidence="2">SWR1-complex protein 5</fullName>
    </recommendedName>
</protein>
<accession>A0A6A6JDW9</accession>
<name>A0A6A6JDW9_WESOR</name>
<organism evidence="5 6">
    <name type="scientific">Westerdykella ornata</name>
    <dbReference type="NCBI Taxonomy" id="318751"/>
    <lineage>
        <taxon>Eukaryota</taxon>
        <taxon>Fungi</taxon>
        <taxon>Dikarya</taxon>
        <taxon>Ascomycota</taxon>
        <taxon>Pezizomycotina</taxon>
        <taxon>Dothideomycetes</taxon>
        <taxon>Pleosporomycetidae</taxon>
        <taxon>Pleosporales</taxon>
        <taxon>Sporormiaceae</taxon>
        <taxon>Westerdykella</taxon>
    </lineage>
</organism>
<sequence length="385" mass="42089">YHESSDEDFNPAAAENAPSDDDDASTSDDNEEEAGKNNAAAVKKTQRGKKRKAAPFAEEEFASGDEVTIQAAAAARKRRKNAAKGKSKGKGKGEEADGDEDEDEDLLSFSEDDEGGEGGLIKTRAQRRVERKERRPLAGIEGATIDVDALWAQMSAAPLRPAPSYRDRDKENVGVAGDKMVGVVETAQVDGETELVSIRKVYTFAGQRTTEEKQVPRSSLQQYLSDGWKEAEPSAQEAAAVDGEPMDEDEAAQVAEDGPKVRRPLRRPSRYDPNPTGYVRALPPEHQLTWPRKAMATTTTPETHEPTPVAESVRATARPEKAQKLNVVDKSRLDWTGFVDKEGIAEELDAHGKTKGAYLGRMEFLASVEAKREEERRRLKAAAAS</sequence>
<proteinExistence type="inferred from homology"/>
<evidence type="ECO:0000256" key="2">
    <source>
        <dbReference type="ARBA" id="ARBA00019138"/>
    </source>
</evidence>
<feature type="region of interest" description="Disordered" evidence="3">
    <location>
        <begin position="1"/>
        <end position="133"/>
    </location>
</feature>
<dbReference type="InterPro" id="IPR011421">
    <property type="entry name" value="BCNT-C"/>
</dbReference>
<feature type="compositionally biased region" description="Basic residues" evidence="3">
    <location>
        <begin position="44"/>
        <end position="53"/>
    </location>
</feature>
<dbReference type="GeneID" id="54548052"/>
<evidence type="ECO:0000313" key="5">
    <source>
        <dbReference type="EMBL" id="KAF2274612.1"/>
    </source>
</evidence>
<dbReference type="PROSITE" id="PS51279">
    <property type="entry name" value="BCNT_C"/>
    <property type="match status" value="1"/>
</dbReference>
<dbReference type="PANTHER" id="PTHR48407">
    <property type="entry name" value="CRANIOFACIAL DEVELOPMENT PROTEIN 1"/>
    <property type="match status" value="1"/>
</dbReference>
<gene>
    <name evidence="5" type="ORF">EI97DRAFT_353936</name>
</gene>
<feature type="domain" description="BCNT-C" evidence="4">
    <location>
        <begin position="304"/>
        <end position="385"/>
    </location>
</feature>
<dbReference type="RefSeq" id="XP_033652151.1">
    <property type="nucleotide sequence ID" value="XM_033794877.1"/>
</dbReference>
<dbReference type="OrthoDB" id="445677at2759"/>
<dbReference type="InterPro" id="IPR027124">
    <property type="entry name" value="Swc5/CFDP1/2"/>
</dbReference>
<evidence type="ECO:0000256" key="3">
    <source>
        <dbReference type="SAM" id="MobiDB-lite"/>
    </source>
</evidence>